<gene>
    <name evidence="9" type="primary">RAX2</name>
</gene>
<evidence type="ECO:0000256" key="5">
    <source>
        <dbReference type="PROSITE-ProRule" id="PRU00108"/>
    </source>
</evidence>
<feature type="DNA-binding region" description="Homeobox" evidence="5">
    <location>
        <begin position="68"/>
        <end position="127"/>
    </location>
</feature>
<dbReference type="GO" id="GO:0005634">
    <property type="term" value="C:nucleus"/>
    <property type="evidence" value="ECO:0007669"/>
    <property type="project" value="UniProtKB-SubCell"/>
</dbReference>
<accession>A0A6P9DCY9</accession>
<dbReference type="GO" id="GO:0000977">
    <property type="term" value="F:RNA polymerase II transcription regulatory region sequence-specific DNA binding"/>
    <property type="evidence" value="ECO:0007669"/>
    <property type="project" value="TreeGrafter"/>
</dbReference>
<feature type="domain" description="Homeobox" evidence="7">
    <location>
        <begin position="66"/>
        <end position="126"/>
    </location>
</feature>
<dbReference type="PANTHER" id="PTHR46639:SF4">
    <property type="entry name" value="DIENCEPHALON_MESENCEPHALON HOMEOBOX PROTEIN 1-B-LIKE"/>
    <property type="match status" value="1"/>
</dbReference>
<keyword evidence="8" id="KW-1185">Reference proteome</keyword>
<dbReference type="RefSeq" id="XP_034293662.1">
    <property type="nucleotide sequence ID" value="XM_034437771.2"/>
</dbReference>
<sequence length="260" mass="29117">MIYYLRGAIAHPLLAFPSLGYSLQPPQPTPEGYALSAGTQPSAYCQVLTSDHLAALLLDLPYGLSEKRRRSRTAFTEEQLEALENTFKETHYPDVNTRERLAMFANLPEARVQVWFKNRRAKFRKGQPSSAKKPRSTAFLETTGGGQRQDAEEWCHVKMSWIQPVSVTSVLERKQCVVSITEESMATFPCYFPGDSSTSPGSSSPPPDPTSLHKELQKCQDLGLCYGPTWSLPAYWLTAYRQTPVFQDVCRGGLIPSHQL</sequence>
<dbReference type="PROSITE" id="PS00027">
    <property type="entry name" value="HOMEOBOX_1"/>
    <property type="match status" value="1"/>
</dbReference>
<dbReference type="CDD" id="cd00086">
    <property type="entry name" value="homeodomain"/>
    <property type="match status" value="1"/>
</dbReference>
<dbReference type="KEGG" id="pgut:117677528"/>
<dbReference type="SUPFAM" id="SSF46689">
    <property type="entry name" value="Homeodomain-like"/>
    <property type="match status" value="1"/>
</dbReference>
<dbReference type="PROSITE" id="PS50071">
    <property type="entry name" value="HOMEOBOX_2"/>
    <property type="match status" value="1"/>
</dbReference>
<keyword evidence="2 5" id="KW-0238">DNA-binding</keyword>
<dbReference type="Pfam" id="PF00046">
    <property type="entry name" value="Homeodomain"/>
    <property type="match status" value="1"/>
</dbReference>
<organism evidence="8 9">
    <name type="scientific">Pantherophis guttatus</name>
    <name type="common">Corn snake</name>
    <name type="synonym">Elaphe guttata</name>
    <dbReference type="NCBI Taxonomy" id="94885"/>
    <lineage>
        <taxon>Eukaryota</taxon>
        <taxon>Metazoa</taxon>
        <taxon>Chordata</taxon>
        <taxon>Craniata</taxon>
        <taxon>Vertebrata</taxon>
        <taxon>Euteleostomi</taxon>
        <taxon>Lepidosauria</taxon>
        <taxon>Squamata</taxon>
        <taxon>Bifurcata</taxon>
        <taxon>Unidentata</taxon>
        <taxon>Episquamata</taxon>
        <taxon>Toxicofera</taxon>
        <taxon>Serpentes</taxon>
        <taxon>Colubroidea</taxon>
        <taxon>Colubridae</taxon>
        <taxon>Colubrinae</taxon>
        <taxon>Pantherophis</taxon>
    </lineage>
</organism>
<dbReference type="SMART" id="SM00389">
    <property type="entry name" value="HOX"/>
    <property type="match status" value="1"/>
</dbReference>
<evidence type="ECO:0000256" key="2">
    <source>
        <dbReference type="ARBA" id="ARBA00023125"/>
    </source>
</evidence>
<protein>
    <submittedName>
        <fullName evidence="9">Retina and anterior neural fold homeobox protein 2</fullName>
    </submittedName>
</protein>
<evidence type="ECO:0000313" key="8">
    <source>
        <dbReference type="Proteomes" id="UP001652622"/>
    </source>
</evidence>
<dbReference type="InterPro" id="IPR017970">
    <property type="entry name" value="Homeobox_CS"/>
</dbReference>
<dbReference type="InterPro" id="IPR009057">
    <property type="entry name" value="Homeodomain-like_sf"/>
</dbReference>
<proteinExistence type="inferred from homology"/>
<evidence type="ECO:0000259" key="7">
    <source>
        <dbReference type="PROSITE" id="PS50071"/>
    </source>
</evidence>
<evidence type="ECO:0000256" key="1">
    <source>
        <dbReference type="ARBA" id="ARBA00005733"/>
    </source>
</evidence>
<dbReference type="OMA" id="KMSWIQP"/>
<dbReference type="Gene3D" id="1.10.10.60">
    <property type="entry name" value="Homeodomain-like"/>
    <property type="match status" value="1"/>
</dbReference>
<keyword evidence="3 5" id="KW-0371">Homeobox</keyword>
<reference evidence="9" key="1">
    <citation type="submission" date="2025-08" db="UniProtKB">
        <authorList>
            <consortium name="RefSeq"/>
        </authorList>
    </citation>
    <scope>IDENTIFICATION</scope>
    <source>
        <tissue evidence="9">Blood</tissue>
    </source>
</reference>
<dbReference type="GO" id="GO:0000981">
    <property type="term" value="F:DNA-binding transcription factor activity, RNA polymerase II-specific"/>
    <property type="evidence" value="ECO:0007669"/>
    <property type="project" value="InterPro"/>
</dbReference>
<evidence type="ECO:0000256" key="3">
    <source>
        <dbReference type="ARBA" id="ARBA00023155"/>
    </source>
</evidence>
<evidence type="ECO:0000256" key="4">
    <source>
        <dbReference type="ARBA" id="ARBA00023242"/>
    </source>
</evidence>
<name>A0A6P9DCY9_PANGU</name>
<dbReference type="PANTHER" id="PTHR46639">
    <property type="entry name" value="DIENCEPHALON/MESENCEPHALON HOMEOBOX PROTEIN 1"/>
    <property type="match status" value="1"/>
</dbReference>
<dbReference type="InParanoid" id="A0A6P9DCY9"/>
<dbReference type="InterPro" id="IPR052488">
    <property type="entry name" value="DMBX_homeobox"/>
</dbReference>
<keyword evidence="4 5" id="KW-0539">Nucleus</keyword>
<dbReference type="AlphaFoldDB" id="A0A6P9DCY9"/>
<comment type="similarity">
    <text evidence="1">Belongs to the paired homeobox family.</text>
</comment>
<evidence type="ECO:0000256" key="6">
    <source>
        <dbReference type="RuleBase" id="RU000682"/>
    </source>
</evidence>
<evidence type="ECO:0000313" key="9">
    <source>
        <dbReference type="RefSeq" id="XP_034293662.1"/>
    </source>
</evidence>
<dbReference type="Proteomes" id="UP001652622">
    <property type="component" value="Unplaced"/>
</dbReference>
<comment type="subcellular location">
    <subcellularLocation>
        <location evidence="5 6">Nucleus</location>
    </subcellularLocation>
</comment>
<dbReference type="InterPro" id="IPR001356">
    <property type="entry name" value="HD"/>
</dbReference>
<dbReference type="FunFam" id="1.10.10.60:FF:000551">
    <property type="entry name" value="Predicted protein"/>
    <property type="match status" value="1"/>
</dbReference>